<feature type="signal peptide" evidence="2">
    <location>
        <begin position="1"/>
        <end position="24"/>
    </location>
</feature>
<evidence type="ECO:0000313" key="3">
    <source>
        <dbReference type="EMBL" id="CAK0786520.1"/>
    </source>
</evidence>
<dbReference type="Proteomes" id="UP001314263">
    <property type="component" value="Unassembled WGS sequence"/>
</dbReference>
<comment type="caution">
    <text evidence="3">The sequence shown here is derived from an EMBL/GenBank/DDBJ whole genome shotgun (WGS) entry which is preliminary data.</text>
</comment>
<keyword evidence="2" id="KW-0732">Signal</keyword>
<reference evidence="3 4" key="1">
    <citation type="submission" date="2023-10" db="EMBL/GenBank/DDBJ databases">
        <authorList>
            <person name="Maclean D."/>
            <person name="Macfadyen A."/>
        </authorList>
    </citation>
    <scope>NUCLEOTIDE SEQUENCE [LARGE SCALE GENOMIC DNA]</scope>
</reference>
<accession>A0AAV1IJA4</accession>
<feature type="chain" id="PRO_5043415638" description="Extracellular protein" evidence="2">
    <location>
        <begin position="25"/>
        <end position="351"/>
    </location>
</feature>
<feature type="region of interest" description="Disordered" evidence="1">
    <location>
        <begin position="28"/>
        <end position="68"/>
    </location>
</feature>
<organism evidence="3 4">
    <name type="scientific">Coccomyxa viridis</name>
    <dbReference type="NCBI Taxonomy" id="1274662"/>
    <lineage>
        <taxon>Eukaryota</taxon>
        <taxon>Viridiplantae</taxon>
        <taxon>Chlorophyta</taxon>
        <taxon>core chlorophytes</taxon>
        <taxon>Trebouxiophyceae</taxon>
        <taxon>Trebouxiophyceae incertae sedis</taxon>
        <taxon>Coccomyxaceae</taxon>
        <taxon>Coccomyxa</taxon>
    </lineage>
</organism>
<feature type="region of interest" description="Disordered" evidence="1">
    <location>
        <begin position="331"/>
        <end position="351"/>
    </location>
</feature>
<evidence type="ECO:0000313" key="4">
    <source>
        <dbReference type="Proteomes" id="UP001314263"/>
    </source>
</evidence>
<name>A0AAV1IJA4_9CHLO</name>
<dbReference type="EMBL" id="CAUYUE010000014">
    <property type="protein sequence ID" value="CAK0786520.1"/>
    <property type="molecule type" value="Genomic_DNA"/>
</dbReference>
<protein>
    <recommendedName>
        <fullName evidence="5">Extracellular protein</fullName>
    </recommendedName>
</protein>
<feature type="compositionally biased region" description="Polar residues" evidence="1">
    <location>
        <begin position="54"/>
        <end position="68"/>
    </location>
</feature>
<gene>
    <name evidence="3" type="ORF">CVIRNUC_009733</name>
</gene>
<keyword evidence="4" id="KW-1185">Reference proteome</keyword>
<sequence length="351" mass="35819">MRLQSARALACALALVLVAETCAASTISLPGPSDQPATSATGAGPSDGEALTPQYRQEQQQNVPPGSTQFPYSADAFLRALQKLSAASSLFQASTYNTPAYNGSQWWSVLPSDKPKLRTEAAMLASGLNMSADSFGGIFAELLAQGKNVDAARGLAFLINSNITVSGGCPNPALDAETATQLGVGLAKAISIAGGAGAGAPHTQQLPHNLSSDMIADAALAGIMLAAKSCGPPDDLSSGSDKEAEQKYLNSTCYFIGPILKPALKDSPALAQQLNATAAVTQVQDSWVSGAIFTAAEECAYGPPQLEQPPAWLASSYGQLDLSADNCSGTCSNDTQPVMSPAATPAQPLGG</sequence>
<dbReference type="AlphaFoldDB" id="A0AAV1IJA4"/>
<proteinExistence type="predicted"/>
<evidence type="ECO:0008006" key="5">
    <source>
        <dbReference type="Google" id="ProtNLM"/>
    </source>
</evidence>
<evidence type="ECO:0000256" key="1">
    <source>
        <dbReference type="SAM" id="MobiDB-lite"/>
    </source>
</evidence>
<evidence type="ECO:0000256" key="2">
    <source>
        <dbReference type="SAM" id="SignalP"/>
    </source>
</evidence>